<organism evidence="2 3">
    <name type="scientific">Pristionchus mayeri</name>
    <dbReference type="NCBI Taxonomy" id="1317129"/>
    <lineage>
        <taxon>Eukaryota</taxon>
        <taxon>Metazoa</taxon>
        <taxon>Ecdysozoa</taxon>
        <taxon>Nematoda</taxon>
        <taxon>Chromadorea</taxon>
        <taxon>Rhabditida</taxon>
        <taxon>Rhabditina</taxon>
        <taxon>Diplogasteromorpha</taxon>
        <taxon>Diplogasteroidea</taxon>
        <taxon>Neodiplogasteridae</taxon>
        <taxon>Pristionchus</taxon>
    </lineage>
</organism>
<evidence type="ECO:0000256" key="1">
    <source>
        <dbReference type="SAM" id="MobiDB-lite"/>
    </source>
</evidence>
<dbReference type="Proteomes" id="UP001328107">
    <property type="component" value="Unassembled WGS sequence"/>
</dbReference>
<feature type="region of interest" description="Disordered" evidence="1">
    <location>
        <begin position="106"/>
        <end position="142"/>
    </location>
</feature>
<proteinExistence type="predicted"/>
<comment type="caution">
    <text evidence="2">The sequence shown here is derived from an EMBL/GenBank/DDBJ whole genome shotgun (WGS) entry which is preliminary data.</text>
</comment>
<feature type="compositionally biased region" description="Basic and acidic residues" evidence="1">
    <location>
        <begin position="28"/>
        <end position="40"/>
    </location>
</feature>
<evidence type="ECO:0000313" key="2">
    <source>
        <dbReference type="EMBL" id="GMR42788.1"/>
    </source>
</evidence>
<accession>A0AAN4ZK87</accession>
<feature type="region of interest" description="Disordered" evidence="1">
    <location>
        <begin position="1"/>
        <end position="42"/>
    </location>
</feature>
<sequence length="142" mass="16093">GGALSPMDSASGGHEMPMMRWSSVYGESPDRRTEAERENDLQATEKFVAQRIRLKLHYGWPERDVIPMKSLSGWSALVRFQSRAAMKPVVRLADYERKETTVAVHGYGSPVPLRPDRMDTSDQSCSSSRTTRRRMRPPEISP</sequence>
<name>A0AAN4ZK87_9BILA</name>
<evidence type="ECO:0000313" key="3">
    <source>
        <dbReference type="Proteomes" id="UP001328107"/>
    </source>
</evidence>
<reference evidence="3" key="1">
    <citation type="submission" date="2022-10" db="EMBL/GenBank/DDBJ databases">
        <title>Genome assembly of Pristionchus species.</title>
        <authorList>
            <person name="Yoshida K."/>
            <person name="Sommer R.J."/>
        </authorList>
    </citation>
    <scope>NUCLEOTIDE SEQUENCE [LARGE SCALE GENOMIC DNA]</scope>
    <source>
        <strain evidence="3">RS5460</strain>
    </source>
</reference>
<keyword evidence="3" id="KW-1185">Reference proteome</keyword>
<dbReference type="EMBL" id="BTRK01000003">
    <property type="protein sequence ID" value="GMR42788.1"/>
    <property type="molecule type" value="Genomic_DNA"/>
</dbReference>
<dbReference type="AlphaFoldDB" id="A0AAN4ZK87"/>
<gene>
    <name evidence="2" type="ORF">PMAYCL1PPCAC_12983</name>
</gene>
<protein>
    <submittedName>
        <fullName evidence="2">Uncharacterized protein</fullName>
    </submittedName>
</protein>
<feature type="non-terminal residue" evidence="2">
    <location>
        <position position="1"/>
    </location>
</feature>